<gene>
    <name evidence="1" type="ORF">B7Y86_07145</name>
</gene>
<evidence type="ECO:0000313" key="2">
    <source>
        <dbReference type="Proteomes" id="UP000216147"/>
    </source>
</evidence>
<accession>A0A258HKH7</accession>
<sequence>MNVNVNANANSNASAAARAGVNARAGGYGNLRGGGGGSAYFNVDQPYPTVIQNLNVEAGAVAQIIRVPYEARRRWEKRVVIQAFCIDDRDIPHPASQVTPDRDISDSYEGELYRCIAGTHLQVTWSEWSGQVGIGGQGGETFACEKGNALWRDRSGEIICRVQRAERDCNERSLLRRYGAGVKVVTWIREEIYTEYREETVMAAGASIVGATMMLDGGVGGRVF</sequence>
<reference evidence="1 2" key="1">
    <citation type="submission" date="2017-03" db="EMBL/GenBank/DDBJ databases">
        <title>Lifting the veil on microbial sulfur biogeochemistry in mining wastewaters.</title>
        <authorList>
            <person name="Kantor R.S."/>
            <person name="Colenbrander Nelson T."/>
            <person name="Marshall S."/>
            <person name="Bennett D."/>
            <person name="Apte S."/>
            <person name="Camacho D."/>
            <person name="Thomas B.C."/>
            <person name="Warren L.A."/>
            <person name="Banfield J.F."/>
        </authorList>
    </citation>
    <scope>NUCLEOTIDE SEQUENCE [LARGE SCALE GENOMIC DNA]</scope>
    <source>
        <strain evidence="1">32-68-21</strain>
    </source>
</reference>
<comment type="caution">
    <text evidence="1">The sequence shown here is derived from an EMBL/GenBank/DDBJ whole genome shotgun (WGS) entry which is preliminary data.</text>
</comment>
<protein>
    <submittedName>
        <fullName evidence="1">Uncharacterized protein</fullName>
    </submittedName>
</protein>
<dbReference type="AlphaFoldDB" id="A0A258HKH7"/>
<proteinExistence type="predicted"/>
<dbReference type="EMBL" id="NCEQ01000006">
    <property type="protein sequence ID" value="OYX57490.1"/>
    <property type="molecule type" value="Genomic_DNA"/>
</dbReference>
<dbReference type="Proteomes" id="UP000216147">
    <property type="component" value="Unassembled WGS sequence"/>
</dbReference>
<organism evidence="1 2">
    <name type="scientific">Brevundimonas subvibrioides</name>
    <dbReference type="NCBI Taxonomy" id="74313"/>
    <lineage>
        <taxon>Bacteria</taxon>
        <taxon>Pseudomonadati</taxon>
        <taxon>Pseudomonadota</taxon>
        <taxon>Alphaproteobacteria</taxon>
        <taxon>Caulobacterales</taxon>
        <taxon>Caulobacteraceae</taxon>
        <taxon>Brevundimonas</taxon>
    </lineage>
</organism>
<name>A0A258HKH7_9CAUL</name>
<evidence type="ECO:0000313" key="1">
    <source>
        <dbReference type="EMBL" id="OYX57490.1"/>
    </source>
</evidence>